<reference evidence="4 5" key="1">
    <citation type="submission" date="2015-09" db="EMBL/GenBank/DDBJ databases">
        <authorList>
            <person name="Jackson K.R."/>
            <person name="Lunt B.L."/>
            <person name="Fisher J.N.B."/>
            <person name="Gardner A.V."/>
            <person name="Bailey M.E."/>
            <person name="Deus L.M."/>
            <person name="Earl A.S."/>
            <person name="Gibby P.D."/>
            <person name="Hartmann K.A."/>
            <person name="Liu J.E."/>
            <person name="Manci A.M."/>
            <person name="Nielsen D.A."/>
            <person name="Solomon M.B."/>
            <person name="Breakwell D.P."/>
            <person name="Burnett S.H."/>
            <person name="Grose J.H."/>
        </authorList>
    </citation>
    <scope>NUCLEOTIDE SEQUENCE [LARGE SCALE GENOMIC DNA]</scope>
    <source>
        <strain evidence="4 5">16</strain>
    </source>
</reference>
<keyword evidence="2" id="KW-0560">Oxidoreductase</keyword>
<dbReference type="Proteomes" id="UP000048984">
    <property type="component" value="Unassembled WGS sequence"/>
</dbReference>
<dbReference type="InterPro" id="IPR012349">
    <property type="entry name" value="Split_barrel_FMN-bd"/>
</dbReference>
<dbReference type="STRING" id="665126.ABB55_02815"/>
<evidence type="ECO:0000313" key="4">
    <source>
        <dbReference type="EMBL" id="KPL51284.1"/>
    </source>
</evidence>
<feature type="domain" description="Flavin reductase like" evidence="3">
    <location>
        <begin position="21"/>
        <end position="171"/>
    </location>
</feature>
<dbReference type="InterPro" id="IPR050268">
    <property type="entry name" value="NADH-dep_flavin_reductase"/>
</dbReference>
<proteinExistence type="inferred from homology"/>
<dbReference type="InterPro" id="IPR002563">
    <property type="entry name" value="Flavin_Rdtase-like_dom"/>
</dbReference>
<dbReference type="PANTHER" id="PTHR30466:SF11">
    <property type="entry name" value="FLAVIN-DEPENDENT MONOOXYGENASE, REDUCTASE SUBUNIT HSAB"/>
    <property type="match status" value="1"/>
</dbReference>
<dbReference type="GO" id="GO:0042602">
    <property type="term" value="F:riboflavin reductase (NADPH) activity"/>
    <property type="evidence" value="ECO:0007669"/>
    <property type="project" value="TreeGrafter"/>
</dbReference>
<organism evidence="4 5">
    <name type="scientific">Prosthecodimorpha hirschii</name>
    <dbReference type="NCBI Taxonomy" id="665126"/>
    <lineage>
        <taxon>Bacteria</taxon>
        <taxon>Pseudomonadati</taxon>
        <taxon>Pseudomonadota</taxon>
        <taxon>Alphaproteobacteria</taxon>
        <taxon>Hyphomicrobiales</taxon>
        <taxon>Ancalomicrobiaceae</taxon>
        <taxon>Prosthecodimorpha</taxon>
    </lineage>
</organism>
<accession>A0A0P6VJL1</accession>
<keyword evidence="5" id="KW-1185">Reference proteome</keyword>
<sequence>MTALSRVAGRTSGSARFKLGMRSLVGGVTVIGAHGTDGHPVGLTATAVSSLSADPPSLLVCVNRQSTIAAALVAGAAFSVNVLTEAQTDVAQAFGGQRPVRGTSRFAFGNWLRSADSEVPLLHGCRVAFECVVADLHDWATHHIVIGTVADIHFFDAEAGPLAYADGEYKVIRPLTPGT</sequence>
<comment type="caution">
    <text evidence="4">The sequence shown here is derived from an EMBL/GenBank/DDBJ whole genome shotgun (WGS) entry which is preliminary data.</text>
</comment>
<dbReference type="Pfam" id="PF01613">
    <property type="entry name" value="Flavin_Reduct"/>
    <property type="match status" value="1"/>
</dbReference>
<dbReference type="EMBL" id="LJYW01000001">
    <property type="protein sequence ID" value="KPL51284.1"/>
    <property type="molecule type" value="Genomic_DNA"/>
</dbReference>
<evidence type="ECO:0000256" key="1">
    <source>
        <dbReference type="ARBA" id="ARBA00008898"/>
    </source>
</evidence>
<gene>
    <name evidence="4" type="ORF">ABB55_02815</name>
</gene>
<comment type="similarity">
    <text evidence="1">Belongs to the non-flavoprotein flavin reductase family.</text>
</comment>
<dbReference type="SUPFAM" id="SSF50475">
    <property type="entry name" value="FMN-binding split barrel"/>
    <property type="match status" value="1"/>
</dbReference>
<evidence type="ECO:0000256" key="2">
    <source>
        <dbReference type="ARBA" id="ARBA00023002"/>
    </source>
</evidence>
<evidence type="ECO:0000313" key="5">
    <source>
        <dbReference type="Proteomes" id="UP000048984"/>
    </source>
</evidence>
<dbReference type="SMART" id="SM00903">
    <property type="entry name" value="Flavin_Reduct"/>
    <property type="match status" value="1"/>
</dbReference>
<reference evidence="4 5" key="2">
    <citation type="submission" date="2015-10" db="EMBL/GenBank/DDBJ databases">
        <title>Draft Genome Sequence of Prosthecomicrobium hirschii ATCC 27832.</title>
        <authorList>
            <person name="Daniel J."/>
            <person name="Givan S.A."/>
            <person name="Brun Y.V."/>
            <person name="Brown P.J."/>
        </authorList>
    </citation>
    <scope>NUCLEOTIDE SEQUENCE [LARGE SCALE GENOMIC DNA]</scope>
    <source>
        <strain evidence="4 5">16</strain>
    </source>
</reference>
<dbReference type="RefSeq" id="WP_054357447.1">
    <property type="nucleotide sequence ID" value="NZ_LJYW01000001.1"/>
</dbReference>
<dbReference type="AlphaFoldDB" id="A0A0P6VJL1"/>
<name>A0A0P6VJL1_9HYPH</name>
<dbReference type="Gene3D" id="2.30.110.10">
    <property type="entry name" value="Electron Transport, Fmn-binding Protein, Chain A"/>
    <property type="match status" value="1"/>
</dbReference>
<evidence type="ECO:0000259" key="3">
    <source>
        <dbReference type="SMART" id="SM00903"/>
    </source>
</evidence>
<dbReference type="PANTHER" id="PTHR30466">
    <property type="entry name" value="FLAVIN REDUCTASE"/>
    <property type="match status" value="1"/>
</dbReference>
<dbReference type="GO" id="GO:0010181">
    <property type="term" value="F:FMN binding"/>
    <property type="evidence" value="ECO:0007669"/>
    <property type="project" value="InterPro"/>
</dbReference>
<protein>
    <recommendedName>
        <fullName evidence="3">Flavin reductase like domain-containing protein</fullName>
    </recommendedName>
</protein>